<keyword evidence="8" id="KW-0963">Cytoplasm</keyword>
<feature type="binding site" evidence="8">
    <location>
        <position position="201"/>
    </location>
    <ligand>
        <name>ATP</name>
        <dbReference type="ChEBI" id="CHEBI:30616"/>
    </ligand>
</feature>
<reference evidence="9 10" key="1">
    <citation type="submission" date="2019-10" db="EMBL/GenBank/DDBJ databases">
        <title>Cognatihalovulum marinum gen. nov. sp. nov., a new member of the family Rhodobacteraceae isolated from deep seawater of the Northwest Indian Ocean.</title>
        <authorList>
            <person name="Ruan C."/>
            <person name="Wang J."/>
            <person name="Zheng X."/>
            <person name="Song L."/>
            <person name="Zhu Y."/>
            <person name="Huang Y."/>
            <person name="Lu Z."/>
            <person name="Du W."/>
            <person name="Huang L."/>
            <person name="Dai X."/>
        </authorList>
    </citation>
    <scope>NUCLEOTIDE SEQUENCE [LARGE SCALE GENOMIC DNA]</scope>
    <source>
        <strain evidence="9 10">2CG4</strain>
    </source>
</reference>
<gene>
    <name evidence="8" type="primary">panC</name>
    <name evidence="9" type="ORF">GE300_16325</name>
</gene>
<dbReference type="InterPro" id="IPR003721">
    <property type="entry name" value="Pantoate_ligase"/>
</dbReference>
<comment type="subunit">
    <text evidence="8">Homodimer.</text>
</comment>
<dbReference type="GO" id="GO:0005524">
    <property type="term" value="F:ATP binding"/>
    <property type="evidence" value="ECO:0007669"/>
    <property type="project" value="UniProtKB-KW"/>
</dbReference>
<evidence type="ECO:0000313" key="10">
    <source>
        <dbReference type="Proteomes" id="UP000474957"/>
    </source>
</evidence>
<dbReference type="GO" id="GO:0005829">
    <property type="term" value="C:cytosol"/>
    <property type="evidence" value="ECO:0007669"/>
    <property type="project" value="TreeGrafter"/>
</dbReference>
<comment type="miscellaneous">
    <text evidence="8">The reaction proceeds by a bi uni uni bi ping pong mechanism.</text>
</comment>
<accession>A0A6L5Z3N1</accession>
<dbReference type="Proteomes" id="UP000474957">
    <property type="component" value="Unassembled WGS sequence"/>
</dbReference>
<dbReference type="EC" id="6.3.2.1" evidence="8"/>
<keyword evidence="10" id="KW-1185">Reference proteome</keyword>
<feature type="binding site" evidence="8">
    <location>
        <begin position="172"/>
        <end position="175"/>
    </location>
    <ligand>
        <name>ATP</name>
        <dbReference type="ChEBI" id="CHEBI:30616"/>
    </ligand>
</feature>
<keyword evidence="3 8" id="KW-0436">Ligase</keyword>
<sequence length="309" mass="33705">MGGRCARRIHRVDAETAAGRRGGRAVDVIRTVPELAARVAAWREDGERIGLVPTMGGLHGGHTRLIRAAKERDEKVVLTLFVNPTQFGPDEDLAGYPRSEAEDLELARIEFVDLAFVPEAAEMYPPGFSTRVQVDYDEDVLCAADRPGHFDGVAQAVTKLLNLSRADSAYFGEKDWQQLQIVRKLVRDLNIATRIVGVPTVREGDGLAMSTRNRTLGAEHRAIAPRLFAEITRAASRIAQGEPTELACVEAAENLIIAGFSDVEYLECRDAERLRIAPSPGHGARVFAAARLGGARLIDNVPVPDLLAR</sequence>
<dbReference type="CDD" id="cd00560">
    <property type="entry name" value="PanC"/>
    <property type="match status" value="1"/>
</dbReference>
<evidence type="ECO:0000256" key="2">
    <source>
        <dbReference type="ARBA" id="ARBA00009256"/>
    </source>
</evidence>
<evidence type="ECO:0000256" key="8">
    <source>
        <dbReference type="HAMAP-Rule" id="MF_00158"/>
    </source>
</evidence>
<keyword evidence="4 8" id="KW-0566">Pantothenate biosynthesis</keyword>
<evidence type="ECO:0000256" key="4">
    <source>
        <dbReference type="ARBA" id="ARBA00022655"/>
    </source>
</evidence>
<dbReference type="Gene3D" id="3.40.50.620">
    <property type="entry name" value="HUPs"/>
    <property type="match status" value="1"/>
</dbReference>
<dbReference type="UniPathway" id="UPA00028">
    <property type="reaction ID" value="UER00005"/>
</dbReference>
<feature type="binding site" evidence="8">
    <location>
        <begin position="55"/>
        <end position="62"/>
    </location>
    <ligand>
        <name>ATP</name>
        <dbReference type="ChEBI" id="CHEBI:30616"/>
    </ligand>
</feature>
<name>A0A6L5Z3N1_9RHOB</name>
<comment type="function">
    <text evidence="8">Catalyzes the condensation of pantoate with beta-alanine in an ATP-dependent reaction via a pantoyl-adenylate intermediate.</text>
</comment>
<comment type="subcellular location">
    <subcellularLocation>
        <location evidence="8">Cytoplasm</location>
    </subcellularLocation>
</comment>
<evidence type="ECO:0000256" key="6">
    <source>
        <dbReference type="ARBA" id="ARBA00022840"/>
    </source>
</evidence>
<evidence type="ECO:0000256" key="3">
    <source>
        <dbReference type="ARBA" id="ARBA00022598"/>
    </source>
</evidence>
<dbReference type="SUPFAM" id="SSF52374">
    <property type="entry name" value="Nucleotidylyl transferase"/>
    <property type="match status" value="1"/>
</dbReference>
<dbReference type="PANTHER" id="PTHR21299">
    <property type="entry name" value="CYTIDYLATE KINASE/PANTOATE-BETA-ALANINE LIGASE"/>
    <property type="match status" value="1"/>
</dbReference>
<dbReference type="GO" id="GO:0004592">
    <property type="term" value="F:pantoate-beta-alanine ligase activity"/>
    <property type="evidence" value="ECO:0007669"/>
    <property type="project" value="UniProtKB-UniRule"/>
</dbReference>
<feature type="binding site" evidence="8">
    <location>
        <position position="86"/>
    </location>
    <ligand>
        <name>beta-alanine</name>
        <dbReference type="ChEBI" id="CHEBI:57966"/>
    </ligand>
</feature>
<dbReference type="AlphaFoldDB" id="A0A6L5Z3N1"/>
<dbReference type="NCBIfam" id="TIGR00018">
    <property type="entry name" value="panC"/>
    <property type="match status" value="1"/>
</dbReference>
<feature type="binding site" evidence="8">
    <location>
        <begin position="209"/>
        <end position="212"/>
    </location>
    <ligand>
        <name>ATP</name>
        <dbReference type="ChEBI" id="CHEBI:30616"/>
    </ligand>
</feature>
<feature type="active site" description="Proton donor" evidence="8">
    <location>
        <position position="62"/>
    </location>
</feature>
<dbReference type="InterPro" id="IPR042176">
    <property type="entry name" value="Pantoate_ligase_C"/>
</dbReference>
<dbReference type="GO" id="GO:0015940">
    <property type="term" value="P:pantothenate biosynthetic process"/>
    <property type="evidence" value="ECO:0007669"/>
    <property type="project" value="UniProtKB-UniRule"/>
</dbReference>
<evidence type="ECO:0000313" key="9">
    <source>
        <dbReference type="EMBL" id="MSU91156.1"/>
    </source>
</evidence>
<protein>
    <recommendedName>
        <fullName evidence="8">Pantothenate synthetase</fullName>
        <shortName evidence="8">PS</shortName>
        <ecNumber evidence="8">6.3.2.1</ecNumber>
    </recommendedName>
    <alternativeName>
        <fullName evidence="8">Pantoate--beta-alanine ligase</fullName>
    </alternativeName>
    <alternativeName>
        <fullName evidence="8">Pantoate-activating enzyme</fullName>
    </alternativeName>
</protein>
<keyword evidence="5 8" id="KW-0547">Nucleotide-binding</keyword>
<organism evidence="9 10">
    <name type="scientific">Halovulum marinum</name>
    <dbReference type="NCBI Taxonomy" id="2662447"/>
    <lineage>
        <taxon>Bacteria</taxon>
        <taxon>Pseudomonadati</taxon>
        <taxon>Pseudomonadota</taxon>
        <taxon>Alphaproteobacteria</taxon>
        <taxon>Rhodobacterales</taxon>
        <taxon>Paracoccaceae</taxon>
        <taxon>Halovulum</taxon>
    </lineage>
</organism>
<evidence type="ECO:0000256" key="7">
    <source>
        <dbReference type="ARBA" id="ARBA00048258"/>
    </source>
</evidence>
<dbReference type="InterPro" id="IPR014729">
    <property type="entry name" value="Rossmann-like_a/b/a_fold"/>
</dbReference>
<comment type="pathway">
    <text evidence="1 8">Cofactor biosynthesis; (R)-pantothenate biosynthesis; (R)-pantothenate from (R)-pantoate and beta-alanine: step 1/1.</text>
</comment>
<dbReference type="EMBL" id="WIND01000016">
    <property type="protein sequence ID" value="MSU91156.1"/>
    <property type="molecule type" value="Genomic_DNA"/>
</dbReference>
<dbReference type="Gene3D" id="3.30.1300.10">
    <property type="entry name" value="Pantoate-beta-alanine ligase, C-terminal domain"/>
    <property type="match status" value="1"/>
</dbReference>
<comment type="catalytic activity">
    <reaction evidence="7 8">
        <text>(R)-pantoate + beta-alanine + ATP = (R)-pantothenate + AMP + diphosphate + H(+)</text>
        <dbReference type="Rhea" id="RHEA:10912"/>
        <dbReference type="ChEBI" id="CHEBI:15378"/>
        <dbReference type="ChEBI" id="CHEBI:15980"/>
        <dbReference type="ChEBI" id="CHEBI:29032"/>
        <dbReference type="ChEBI" id="CHEBI:30616"/>
        <dbReference type="ChEBI" id="CHEBI:33019"/>
        <dbReference type="ChEBI" id="CHEBI:57966"/>
        <dbReference type="ChEBI" id="CHEBI:456215"/>
        <dbReference type="EC" id="6.3.2.1"/>
    </reaction>
</comment>
<feature type="binding site" evidence="8">
    <location>
        <position position="178"/>
    </location>
    <ligand>
        <name>(R)-pantoate</name>
        <dbReference type="ChEBI" id="CHEBI:15980"/>
    </ligand>
</feature>
<dbReference type="PANTHER" id="PTHR21299:SF1">
    <property type="entry name" value="PANTOATE--BETA-ALANINE LIGASE"/>
    <property type="match status" value="1"/>
</dbReference>
<feature type="binding site" evidence="8">
    <location>
        <position position="86"/>
    </location>
    <ligand>
        <name>(R)-pantoate</name>
        <dbReference type="ChEBI" id="CHEBI:15980"/>
    </ligand>
</feature>
<dbReference type="Pfam" id="PF02569">
    <property type="entry name" value="Pantoate_ligase"/>
    <property type="match status" value="1"/>
</dbReference>
<evidence type="ECO:0000256" key="1">
    <source>
        <dbReference type="ARBA" id="ARBA00004990"/>
    </source>
</evidence>
<comment type="caution">
    <text evidence="9">The sequence shown here is derived from an EMBL/GenBank/DDBJ whole genome shotgun (WGS) entry which is preliminary data.</text>
</comment>
<dbReference type="HAMAP" id="MF_00158">
    <property type="entry name" value="PanC"/>
    <property type="match status" value="1"/>
</dbReference>
<keyword evidence="6 8" id="KW-0067">ATP-binding</keyword>
<proteinExistence type="inferred from homology"/>
<evidence type="ECO:0000256" key="5">
    <source>
        <dbReference type="ARBA" id="ARBA00022741"/>
    </source>
</evidence>
<comment type="similarity">
    <text evidence="2 8">Belongs to the pantothenate synthetase family.</text>
</comment>